<protein>
    <submittedName>
        <fullName evidence="3">Uncharacterized protein</fullName>
    </submittedName>
</protein>
<dbReference type="Proteomes" id="UP000836841">
    <property type="component" value="Chromosome 7"/>
</dbReference>
<dbReference type="EMBL" id="OU466863">
    <property type="protein sequence ID" value="CAH2079040.1"/>
    <property type="molecule type" value="Genomic_DNA"/>
</dbReference>
<evidence type="ECO:0000313" key="4">
    <source>
        <dbReference type="Proteomes" id="UP000836841"/>
    </source>
</evidence>
<accession>A0AAU9T8S8</accession>
<keyword evidence="2" id="KW-0808">Transferase</keyword>
<keyword evidence="4" id="KW-1185">Reference proteome</keyword>
<dbReference type="PANTHER" id="PTHR11926:SF986">
    <property type="entry name" value="UDP-GLYCOSYLTRANSFERASE 84A1"/>
    <property type="match status" value="1"/>
</dbReference>
<dbReference type="PANTHER" id="PTHR11926">
    <property type="entry name" value="GLUCOSYL/GLUCURONOSYL TRANSFERASES"/>
    <property type="match status" value="1"/>
</dbReference>
<sequence>MSQLYPQVTINPIGPLFNMAKTISFDIKRDVSESTDHCIDWLDSREISSIVYISFGTVVHLKHEQVNEIAHGLLTSGLSFLWVVRPPMEGFNLEPHCLESSKKKGRSWNGVHKREY</sequence>
<evidence type="ECO:0000256" key="1">
    <source>
        <dbReference type="ARBA" id="ARBA00009995"/>
    </source>
</evidence>
<name>A0AAU9T8S8_THLAR</name>
<organism evidence="3 4">
    <name type="scientific">Thlaspi arvense</name>
    <name type="common">Field penny-cress</name>
    <dbReference type="NCBI Taxonomy" id="13288"/>
    <lineage>
        <taxon>Eukaryota</taxon>
        <taxon>Viridiplantae</taxon>
        <taxon>Streptophyta</taxon>
        <taxon>Embryophyta</taxon>
        <taxon>Tracheophyta</taxon>
        <taxon>Spermatophyta</taxon>
        <taxon>Magnoliopsida</taxon>
        <taxon>eudicotyledons</taxon>
        <taxon>Gunneridae</taxon>
        <taxon>Pentapetalae</taxon>
        <taxon>rosids</taxon>
        <taxon>malvids</taxon>
        <taxon>Brassicales</taxon>
        <taxon>Brassicaceae</taxon>
        <taxon>Thlaspideae</taxon>
        <taxon>Thlaspi</taxon>
    </lineage>
</organism>
<dbReference type="GO" id="GO:0080044">
    <property type="term" value="F:quercetin 7-O-glucosyltransferase activity"/>
    <property type="evidence" value="ECO:0007669"/>
    <property type="project" value="TreeGrafter"/>
</dbReference>
<dbReference type="Gene3D" id="3.40.50.2000">
    <property type="entry name" value="Glycogen Phosphorylase B"/>
    <property type="match status" value="2"/>
</dbReference>
<reference evidence="3 4" key="1">
    <citation type="submission" date="2022-03" db="EMBL/GenBank/DDBJ databases">
        <authorList>
            <person name="Nunn A."/>
            <person name="Chopra R."/>
            <person name="Nunn A."/>
            <person name="Contreras Garrido A."/>
        </authorList>
    </citation>
    <scope>NUCLEOTIDE SEQUENCE [LARGE SCALE GENOMIC DNA]</scope>
</reference>
<dbReference type="AlphaFoldDB" id="A0AAU9T8S8"/>
<dbReference type="SUPFAM" id="SSF53756">
    <property type="entry name" value="UDP-Glycosyltransferase/glycogen phosphorylase"/>
    <property type="match status" value="1"/>
</dbReference>
<keyword evidence="2" id="KW-0328">Glycosyltransferase</keyword>
<dbReference type="GO" id="GO:0080043">
    <property type="term" value="F:quercetin 3-O-glucosyltransferase activity"/>
    <property type="evidence" value="ECO:0007669"/>
    <property type="project" value="TreeGrafter"/>
</dbReference>
<evidence type="ECO:0000313" key="3">
    <source>
        <dbReference type="EMBL" id="CAH2079040.1"/>
    </source>
</evidence>
<comment type="similarity">
    <text evidence="1">Belongs to the UDP-glycosyltransferase family.</text>
</comment>
<evidence type="ECO:0000256" key="2">
    <source>
        <dbReference type="ARBA" id="ARBA00022676"/>
    </source>
</evidence>
<gene>
    <name evidence="3" type="ORF">TAV2_LOCUS23895</name>
</gene>
<proteinExistence type="inferred from homology"/>